<dbReference type="InterPro" id="IPR001650">
    <property type="entry name" value="Helicase_C-like"/>
</dbReference>
<dbReference type="Pfam" id="PF00271">
    <property type="entry name" value="Helicase_C"/>
    <property type="match status" value="1"/>
</dbReference>
<keyword evidence="1" id="KW-0547">Nucleotide-binding</keyword>
<dbReference type="PANTHER" id="PTHR47957">
    <property type="entry name" value="ATP-DEPENDENT HELICASE HRQ1"/>
    <property type="match status" value="1"/>
</dbReference>
<dbReference type="OrthoDB" id="9815222at2"/>
<dbReference type="PROSITE" id="PS51192">
    <property type="entry name" value="HELICASE_ATP_BIND_1"/>
    <property type="match status" value="1"/>
</dbReference>
<organism evidence="6 7">
    <name type="scientific">Zobellella endophytica</name>
    <dbReference type="NCBI Taxonomy" id="2116700"/>
    <lineage>
        <taxon>Bacteria</taxon>
        <taxon>Pseudomonadati</taxon>
        <taxon>Pseudomonadota</taxon>
        <taxon>Gammaproteobacteria</taxon>
        <taxon>Aeromonadales</taxon>
        <taxon>Aeromonadaceae</taxon>
        <taxon>Zobellella</taxon>
    </lineage>
</organism>
<dbReference type="SMART" id="SM00487">
    <property type="entry name" value="DEXDc"/>
    <property type="match status" value="1"/>
</dbReference>
<proteinExistence type="predicted"/>
<feature type="domain" description="Helicase ATP-binding" evidence="4">
    <location>
        <begin position="107"/>
        <end position="305"/>
    </location>
</feature>
<dbReference type="SMART" id="SM00490">
    <property type="entry name" value="HELICc"/>
    <property type="match status" value="1"/>
</dbReference>
<evidence type="ECO:0000256" key="2">
    <source>
        <dbReference type="ARBA" id="ARBA00022840"/>
    </source>
</evidence>
<dbReference type="EMBL" id="PXYG01000006">
    <property type="protein sequence ID" value="PSJ44505.1"/>
    <property type="molecule type" value="Genomic_DNA"/>
</dbReference>
<dbReference type="Pfam" id="PF09369">
    <property type="entry name" value="MZB"/>
    <property type="match status" value="1"/>
</dbReference>
<keyword evidence="6" id="KW-0378">Hydrolase</keyword>
<dbReference type="GO" id="GO:0005524">
    <property type="term" value="F:ATP binding"/>
    <property type="evidence" value="ECO:0007669"/>
    <property type="project" value="UniProtKB-KW"/>
</dbReference>
<evidence type="ECO:0000313" key="6">
    <source>
        <dbReference type="EMBL" id="PSJ44505.1"/>
    </source>
</evidence>
<evidence type="ECO:0000256" key="3">
    <source>
        <dbReference type="SAM" id="MobiDB-lite"/>
    </source>
</evidence>
<evidence type="ECO:0000259" key="5">
    <source>
        <dbReference type="PROSITE" id="PS51194"/>
    </source>
</evidence>
<dbReference type="GO" id="GO:0036297">
    <property type="term" value="P:interstrand cross-link repair"/>
    <property type="evidence" value="ECO:0007669"/>
    <property type="project" value="TreeGrafter"/>
</dbReference>
<dbReference type="SUPFAM" id="SSF52540">
    <property type="entry name" value="P-loop containing nucleoside triphosphate hydrolases"/>
    <property type="match status" value="1"/>
</dbReference>
<protein>
    <submittedName>
        <fullName evidence="6">DEAD/DEAH box helicase</fullName>
    </submittedName>
</protein>
<dbReference type="GO" id="GO:0006289">
    <property type="term" value="P:nucleotide-excision repair"/>
    <property type="evidence" value="ECO:0007669"/>
    <property type="project" value="TreeGrafter"/>
</dbReference>
<dbReference type="Proteomes" id="UP000240243">
    <property type="component" value="Unassembled WGS sequence"/>
</dbReference>
<evidence type="ECO:0000256" key="1">
    <source>
        <dbReference type="ARBA" id="ARBA00022741"/>
    </source>
</evidence>
<comment type="caution">
    <text evidence="6">The sequence shown here is derived from an EMBL/GenBank/DDBJ whole genome shotgun (WGS) entry which is preliminary data.</text>
</comment>
<dbReference type="InterPro" id="IPR011545">
    <property type="entry name" value="DEAD/DEAH_box_helicase_dom"/>
</dbReference>
<accession>A0A2P7R2R7</accession>
<evidence type="ECO:0000313" key="7">
    <source>
        <dbReference type="Proteomes" id="UP000240243"/>
    </source>
</evidence>
<dbReference type="InterPro" id="IPR014001">
    <property type="entry name" value="Helicase_ATP-bd"/>
</dbReference>
<reference evidence="6 7" key="1">
    <citation type="submission" date="2018-03" db="EMBL/GenBank/DDBJ databases">
        <title>The draft genome of Zobellella sp. 59N8.</title>
        <authorList>
            <person name="Liu L."/>
            <person name="Li L."/>
            <person name="Zhang X."/>
            <person name="Liang L."/>
            <person name="Wang T."/>
        </authorList>
    </citation>
    <scope>NUCLEOTIDE SEQUENCE [LARGE SCALE GENOMIC DNA]</scope>
    <source>
        <strain evidence="6 7">59N8</strain>
    </source>
</reference>
<feature type="region of interest" description="Disordered" evidence="3">
    <location>
        <begin position="508"/>
        <end position="534"/>
    </location>
</feature>
<dbReference type="GO" id="GO:0043138">
    <property type="term" value="F:3'-5' DNA helicase activity"/>
    <property type="evidence" value="ECO:0007669"/>
    <property type="project" value="TreeGrafter"/>
</dbReference>
<dbReference type="GO" id="GO:0003676">
    <property type="term" value="F:nucleic acid binding"/>
    <property type="evidence" value="ECO:0007669"/>
    <property type="project" value="InterPro"/>
</dbReference>
<evidence type="ECO:0000259" key="4">
    <source>
        <dbReference type="PROSITE" id="PS51192"/>
    </source>
</evidence>
<dbReference type="Pfam" id="PF00270">
    <property type="entry name" value="DEAD"/>
    <property type="match status" value="1"/>
</dbReference>
<dbReference type="InterPro" id="IPR018973">
    <property type="entry name" value="MZB"/>
</dbReference>
<keyword evidence="6" id="KW-0347">Helicase</keyword>
<dbReference type="InterPro" id="IPR027417">
    <property type="entry name" value="P-loop_NTPase"/>
</dbReference>
<dbReference type="PANTHER" id="PTHR47957:SF3">
    <property type="entry name" value="ATP-DEPENDENT HELICASE HRQ1"/>
    <property type="match status" value="1"/>
</dbReference>
<name>A0A2P7R2R7_9GAMM</name>
<feature type="region of interest" description="Disordered" evidence="3">
    <location>
        <begin position="1518"/>
        <end position="1537"/>
    </location>
</feature>
<dbReference type="Gene3D" id="3.40.50.300">
    <property type="entry name" value="P-loop containing nucleotide triphosphate hydrolases"/>
    <property type="match status" value="2"/>
</dbReference>
<feature type="compositionally biased region" description="Basic and acidic residues" evidence="3">
    <location>
        <begin position="1518"/>
        <end position="1528"/>
    </location>
</feature>
<feature type="domain" description="Helicase C-terminal" evidence="5">
    <location>
        <begin position="1019"/>
        <end position="1175"/>
    </location>
</feature>
<gene>
    <name evidence="6" type="ORF">C7H85_14410</name>
</gene>
<keyword evidence="7" id="KW-1185">Reference proteome</keyword>
<dbReference type="RefSeq" id="WP_106730388.1">
    <property type="nucleotide sequence ID" value="NZ_PXYG01000006.1"/>
</dbReference>
<dbReference type="PROSITE" id="PS51194">
    <property type="entry name" value="HELICASE_CTER"/>
    <property type="match status" value="1"/>
</dbReference>
<keyword evidence="2" id="KW-0067">ATP-binding</keyword>
<sequence>MRYFRDLIEQSLVRTREATLSVLGINHSGLRQHLSQSMVNELGADGCFLAPPVFEHTFGWHESDLQLQDIQSELLSPSLLNTLEKAPAYQFPKTAHPYVHQLHAWRTLLNEKPRSAVITTGTGSGKTECFMVPILEDLIREHEQKKEALVGVRALFLYPLNALINSQQERLDAWTRQYGNNIRFCLYNGKTEERADKIRREQDKKSNQILSRELLRREPAPILMTNATMLEYMLVRQVDNPILEISRQQQSLRWIVLDEAHTYVGSQAAELSLLLRRVVQAFGRTSEEIRFVATSATIAGADAKERLQRYLADLAGVPMSHVEVIDGSRKWPDLGFNSPAKNISLQAIRDIEPENTVSSARFEALCQSYIARRLRHAVVSSDKPLDLNDLIKVVAEQLQDSNRLEQQQEMLDWVDLMTGTHPAENQPPFLKLRAHLFQRMLHGLWACVDPQCSTKSQHLQDWPFGNVYVNQRSHCECHAPVYELGFCGDCKTPHLLAEDRNGILHQPSPYAGDEFSLNHEDDSENSETEADPHKPSIQQLIIAGSPADPYMAYSLDLDTNKLGVVNATRNININILSTAEYQVCCSQCGHATNSGTGDFLKKAYLGAPFYVANAVPTVLEFCPDPDKKDCEGRSPEELPGRGRKLITFTDSRQGTARMAVRMQQEAERSRLRGLVFEMLRNKQAKQSIVEPALPIGYEQLLASASLLEKHGLYDEAKKTRADAQSLIPAASPPVQLSWQEMVQGLAATKDIELFILRYNRYANPALFDGNEGGLTMARLLLAREFSRRPKNQNSTETLGLIKVGYQGLDRISTTPPLWSETRAIPATGDMYAPRTPLTLQDWRDFLKVALDFYVRENTFIPMEDRMRRWMGSRFSPKALFAPNSDKTESSTTKMWPQIKPGTPHRLVKLLEQGIGLNRNTDDNKINAWLEAAWSALLHVRILEPFDIGHRLSLETLTFSLPTEGWVCPLTHRIFDTTFRGLTPYLPQKIQNRDYRCQHVQLPALSTLSADGSPVSKQAQIRQLIAQDTDIAQLRRENLWTDISDRTVEGGFYYRTAEHSAQQSAKRLDDYVEAFKRGDINVLNCSTTMEMGVDIGGISAVVMNNLPPHPANYLQRAGRAGRRNEARAIAYTLCKADPHNQRAFANPKWPFITAIPAPNITLSSERIVQRHVNSLLLALYLRQHSSDDGDRTKLTLHWFFAPDDSPCKQFLAWLEVSPEEFREPVKQLVRGTSLEGRSLNVITGETRQALSALEDRWTGEYDNISQKLQAAAEGPYRRALALEQHRHANEYLLRHLASYAFLPGYGFPTDVVSLKTYNVEDFLNKKNKQEDSREDNIFDSKEMPSRSLNIAIREYAPGSQVVIDGRVYRSAGVSLQWHGNGQVNEAQKFDIAWQCKECGHSGVIENAYSNNADLRCSHCHTAIPFDERRLVLRPGGFVTDFYEETTNDVTSQKFIRIERPRIQVNGENIALPDHRCGFVRFGHEGNVFYHSSGEHEQGYAVCMACGRAESMLASGGAPKELEAGRDHRPVGGLAGSRKEKDCSGEAVKTHLHLGYQIRTDVLEIFLRNPLTKEWLPDTPAGRVIATTLGVAIRDVIADRLGIASSEMGFSYRFDRDQNSNEGRAVIQLFDEVSGGAGFVLEGLNDITELLKAAKNHLQCPADCENICSHCLASQDSRVEREELDRKLALEWLTNAELVEHLRLPDIFAGLHCGRYCSVGPARDLTQAIHSLDRTDETISLLLCLHGEQTEWDLDYPGFREQVLTWTIAEKLKVRIGIAEPQKLSEEHRETISLLTRMGVELVKLDSNALNQPYLIAQLSSQAKTRSLYCSTSHAGVPGEDWLKGLTDAVWVTSEQATQILGEPIDTAGWHRTVQGARIIEITSQLDGPVNTLKMRLETLLKEHMPELSELLTSDDAVSVSYSDRYLKSPWSLMLLNGFLELFTGDKLQSLTVQTLASNTTQPSFQVSHDWTLPDDQQAVIERWLKEQLDVSPNITMMNKAYELLHGRMITVKWASGKVCKILLDQGMGYWRARMPYRDQLNYNFNASHDEQLQQLFEKYSYARMQQRGEWPTYISCVME</sequence>